<reference evidence="2" key="2">
    <citation type="submission" date="2018-04" db="EMBL/GenBank/DDBJ databases">
        <title>OnivRS2 (Oryza nivara Reference Sequence Version 2).</title>
        <authorList>
            <person name="Zhang J."/>
            <person name="Kudrna D."/>
            <person name="Lee S."/>
            <person name="Talag J."/>
            <person name="Rajasekar S."/>
            <person name="Welchert J."/>
            <person name="Hsing Y.-I."/>
            <person name="Wing R.A."/>
        </authorList>
    </citation>
    <scope>NUCLEOTIDE SEQUENCE [LARGE SCALE GENOMIC DNA]</scope>
    <source>
        <strain evidence="2">SL10</strain>
    </source>
</reference>
<keyword evidence="3" id="KW-1185">Reference proteome</keyword>
<evidence type="ECO:0000313" key="2">
    <source>
        <dbReference type="EnsemblPlants" id="ONIVA11G21230.1"/>
    </source>
</evidence>
<sequence>MLCSRRTPSFLRSSSSGLHSRRRSCRWPFFHVTKLVVIKALDIYRRTRNLPLQ</sequence>
<protein>
    <submittedName>
        <fullName evidence="2">Uncharacterized protein</fullName>
    </submittedName>
</protein>
<evidence type="ECO:0000313" key="3">
    <source>
        <dbReference type="Proteomes" id="UP000006591"/>
    </source>
</evidence>
<organism evidence="2">
    <name type="scientific">Oryza nivara</name>
    <name type="common">Indian wild rice</name>
    <name type="synonym">Oryza sativa f. spontanea</name>
    <dbReference type="NCBI Taxonomy" id="4536"/>
    <lineage>
        <taxon>Eukaryota</taxon>
        <taxon>Viridiplantae</taxon>
        <taxon>Streptophyta</taxon>
        <taxon>Embryophyta</taxon>
        <taxon>Tracheophyta</taxon>
        <taxon>Spermatophyta</taxon>
        <taxon>Magnoliopsida</taxon>
        <taxon>Liliopsida</taxon>
        <taxon>Poales</taxon>
        <taxon>Poaceae</taxon>
        <taxon>BOP clade</taxon>
        <taxon>Oryzoideae</taxon>
        <taxon>Oryzeae</taxon>
        <taxon>Oryzinae</taxon>
        <taxon>Oryza</taxon>
    </lineage>
</organism>
<dbReference type="Proteomes" id="UP000006591">
    <property type="component" value="Chromosome 11"/>
</dbReference>
<proteinExistence type="predicted"/>
<dbReference type="AlphaFoldDB" id="A0A0E0J4V4"/>
<reference evidence="2" key="1">
    <citation type="submission" date="2015-04" db="UniProtKB">
        <authorList>
            <consortium name="EnsemblPlants"/>
        </authorList>
    </citation>
    <scope>IDENTIFICATION</scope>
    <source>
        <strain evidence="2">SL10</strain>
    </source>
</reference>
<feature type="compositionally biased region" description="Low complexity" evidence="1">
    <location>
        <begin position="1"/>
        <end position="18"/>
    </location>
</feature>
<feature type="region of interest" description="Disordered" evidence="1">
    <location>
        <begin position="1"/>
        <end position="22"/>
    </location>
</feature>
<evidence type="ECO:0000256" key="1">
    <source>
        <dbReference type="SAM" id="MobiDB-lite"/>
    </source>
</evidence>
<accession>A0A0E0J4V4</accession>
<dbReference type="HOGENOM" id="CLU_3072013_0_0_1"/>
<dbReference type="EnsemblPlants" id="ONIVA11G21230.1">
    <property type="protein sequence ID" value="ONIVA11G21230.1"/>
    <property type="gene ID" value="ONIVA11G21230"/>
</dbReference>
<name>A0A0E0J4V4_ORYNI</name>
<dbReference type="Gramene" id="ONIVA11G21230.1">
    <property type="protein sequence ID" value="ONIVA11G21230.1"/>
    <property type="gene ID" value="ONIVA11G21230"/>
</dbReference>